<keyword evidence="2" id="KW-1185">Reference proteome</keyword>
<evidence type="ECO:0000313" key="1">
    <source>
        <dbReference type="EMBL" id="ACU77803.1"/>
    </source>
</evidence>
<dbReference type="InParanoid" id="C7Q5J2"/>
<reference evidence="1 2" key="1">
    <citation type="journal article" date="2009" name="Stand. Genomic Sci.">
        <title>Complete genome sequence of Catenulispora acidiphila type strain (ID 139908).</title>
        <authorList>
            <person name="Copeland A."/>
            <person name="Lapidus A."/>
            <person name="Glavina Del Rio T."/>
            <person name="Nolan M."/>
            <person name="Lucas S."/>
            <person name="Chen F."/>
            <person name="Tice H."/>
            <person name="Cheng J.F."/>
            <person name="Bruce D."/>
            <person name="Goodwin L."/>
            <person name="Pitluck S."/>
            <person name="Mikhailova N."/>
            <person name="Pati A."/>
            <person name="Ivanova N."/>
            <person name="Mavromatis K."/>
            <person name="Chen A."/>
            <person name="Palaniappan K."/>
            <person name="Chain P."/>
            <person name="Land M."/>
            <person name="Hauser L."/>
            <person name="Chang Y.J."/>
            <person name="Jeffries C.D."/>
            <person name="Chertkov O."/>
            <person name="Brettin T."/>
            <person name="Detter J.C."/>
            <person name="Han C."/>
            <person name="Ali Z."/>
            <person name="Tindall B.J."/>
            <person name="Goker M."/>
            <person name="Bristow J."/>
            <person name="Eisen J.A."/>
            <person name="Markowitz V."/>
            <person name="Hugenholtz P."/>
            <person name="Kyrpides N.C."/>
            <person name="Klenk H.P."/>
        </authorList>
    </citation>
    <scope>NUCLEOTIDE SEQUENCE [LARGE SCALE GENOMIC DNA]</scope>
    <source>
        <strain evidence="2">DSM 44928 / JCM 14897 / NBRC 102108 / NRRL B-24433 / ID139908</strain>
    </source>
</reference>
<gene>
    <name evidence="1" type="ordered locus">Caci_8990</name>
</gene>
<protein>
    <submittedName>
        <fullName evidence="1">Vitamin B12-dependent ribonucleotide reductase</fullName>
    </submittedName>
</protein>
<dbReference type="KEGG" id="cai:Caci_8990"/>
<name>C7Q5J2_CATAD</name>
<dbReference type="AlphaFoldDB" id="C7Q5J2"/>
<organism evidence="1 2">
    <name type="scientific">Catenulispora acidiphila (strain DSM 44928 / JCM 14897 / NBRC 102108 / NRRL B-24433 / ID139908)</name>
    <dbReference type="NCBI Taxonomy" id="479433"/>
    <lineage>
        <taxon>Bacteria</taxon>
        <taxon>Bacillati</taxon>
        <taxon>Actinomycetota</taxon>
        <taxon>Actinomycetes</taxon>
        <taxon>Catenulisporales</taxon>
        <taxon>Catenulisporaceae</taxon>
        <taxon>Catenulispora</taxon>
    </lineage>
</organism>
<proteinExistence type="predicted"/>
<dbReference type="HOGENOM" id="CLU_2245075_0_0_11"/>
<dbReference type="RefSeq" id="WP_015797527.1">
    <property type="nucleotide sequence ID" value="NC_013131.1"/>
</dbReference>
<dbReference type="EMBL" id="CP001700">
    <property type="protein sequence ID" value="ACU77803.1"/>
    <property type="molecule type" value="Genomic_DNA"/>
</dbReference>
<accession>C7Q5J2</accession>
<dbReference type="Proteomes" id="UP000000851">
    <property type="component" value="Chromosome"/>
</dbReference>
<sequence>MSVVPKTSALPRPVIPRQVSSTTREVPVGHEGDIGTLTVSTVPGIGVVAVDMRVATHGSTLAALAEATAAAVTLGLHAGAPAGAFRGLDFAGLSLATLGAGIKA</sequence>
<evidence type="ECO:0000313" key="2">
    <source>
        <dbReference type="Proteomes" id="UP000000851"/>
    </source>
</evidence>